<name>A0A1G6X9W3_9BACT</name>
<organism evidence="1 2">
    <name type="scientific">Algoriphagus faecimaris</name>
    <dbReference type="NCBI Taxonomy" id="686796"/>
    <lineage>
        <taxon>Bacteria</taxon>
        <taxon>Pseudomonadati</taxon>
        <taxon>Bacteroidota</taxon>
        <taxon>Cytophagia</taxon>
        <taxon>Cytophagales</taxon>
        <taxon>Cyclobacteriaceae</taxon>
        <taxon>Algoriphagus</taxon>
    </lineage>
</organism>
<keyword evidence="2" id="KW-1185">Reference proteome</keyword>
<accession>A0A1G6X9W3</accession>
<evidence type="ECO:0000313" key="1">
    <source>
        <dbReference type="EMBL" id="SDD74137.1"/>
    </source>
</evidence>
<proteinExistence type="predicted"/>
<dbReference type="AlphaFoldDB" id="A0A1G6X9W3"/>
<sequence length="387" mass="45354">MRMVRSLFYLFTLSIPLISCNQLSKNESNYNAEESITLTFSKSIQLDISENFPKLQGNPLFFSDKTGSYFYIQTSNGIGTFDLQKGGKSISYLRLNEVENFRGKHSTGQNHFIPYSKDGFVYFERQNDEIYIFENGKSIQSQKLARIIGDNPKPLSGVLKFAVKPKQLITALNMAEIFAKPPFIYQNQQNTIGVFDQDLQEFDAFLPLPAEYIDKKVNVYDLLFSMDYIQNEDEFMINFPVSDSLIFTRDFKNFDKIAATPKKGFVKMDNRSGIHMGEWKKEYYTDNTFFTSYYDSFRDLYIRHYRKALSESEFELVEQNSFKMFHPKNENFLLFLDREGNHLHTMDVSDFNHLYVHFGKEGMYILNDTELENEDLLTFSLFNIEKN</sequence>
<reference evidence="2" key="1">
    <citation type="submission" date="2016-10" db="EMBL/GenBank/DDBJ databases">
        <authorList>
            <person name="Varghese N."/>
            <person name="Submissions S."/>
        </authorList>
    </citation>
    <scope>NUCLEOTIDE SEQUENCE [LARGE SCALE GENOMIC DNA]</scope>
    <source>
        <strain evidence="2">DSM 23095</strain>
    </source>
</reference>
<protein>
    <recommendedName>
        <fullName evidence="3">DUF4221 domain-containing protein</fullName>
    </recommendedName>
</protein>
<dbReference type="Proteomes" id="UP000199060">
    <property type="component" value="Unassembled WGS sequence"/>
</dbReference>
<evidence type="ECO:0008006" key="3">
    <source>
        <dbReference type="Google" id="ProtNLM"/>
    </source>
</evidence>
<evidence type="ECO:0000313" key="2">
    <source>
        <dbReference type="Proteomes" id="UP000199060"/>
    </source>
</evidence>
<dbReference type="EMBL" id="FNAC01000052">
    <property type="protein sequence ID" value="SDD74137.1"/>
    <property type="molecule type" value="Genomic_DNA"/>
</dbReference>
<gene>
    <name evidence="1" type="ORF">SAMN04488104_105221</name>
</gene>